<protein>
    <recommendedName>
        <fullName evidence="3">Tetratricopeptide repeat protein</fullName>
    </recommendedName>
</protein>
<dbReference type="OrthoDB" id="5885326at2"/>
<evidence type="ECO:0008006" key="3">
    <source>
        <dbReference type="Google" id="ProtNLM"/>
    </source>
</evidence>
<name>A0A370KDE5_9GAMM</name>
<dbReference type="AlphaFoldDB" id="A0A370KDE5"/>
<proteinExistence type="predicted"/>
<dbReference type="InterPro" id="IPR011990">
    <property type="entry name" value="TPR-like_helical_dom_sf"/>
</dbReference>
<dbReference type="RefSeq" id="WP_114824306.1">
    <property type="nucleotide sequence ID" value="NZ_QQSY01000001.1"/>
</dbReference>
<evidence type="ECO:0000313" key="2">
    <source>
        <dbReference type="Proteomes" id="UP000254711"/>
    </source>
</evidence>
<accession>A0A370KDE5</accession>
<comment type="caution">
    <text evidence="1">The sequence shown here is derived from an EMBL/GenBank/DDBJ whole genome shotgun (WGS) entry which is preliminary data.</text>
</comment>
<evidence type="ECO:0000313" key="1">
    <source>
        <dbReference type="EMBL" id="RDJ00582.1"/>
    </source>
</evidence>
<gene>
    <name evidence="1" type="ORF">DVT68_07295</name>
</gene>
<dbReference type="Proteomes" id="UP000254711">
    <property type="component" value="Unassembled WGS sequence"/>
</dbReference>
<keyword evidence="2" id="KW-1185">Reference proteome</keyword>
<sequence length="305" mass="32654">MTEDSATEALKKLLDDGWAYHDQESERLARELEAASASVDSGSVVPFLHLSVHTIGEHLGDWARAVRLGKRVLDGRIPTVETAKAWGRLQVAAVLAGDPVEAAELELAYLHAAGSDFGAALLDMRFMLIGALVNTQRVIEAARLYRGAVALIEQVPSWDALDRTAAAISNNLGWELYETNSRSPEADDLMRLCADISLKFWLRCGNWIHEERALYFRALVSHALGDPTSALADADKAIAVINSQGQRPLDAALLHLARASALAALGDGSGKSRAIADADADASKLTAPDLLAQFAAERARIVGAA</sequence>
<organism evidence="1 2">
    <name type="scientific">Dyella solisilvae</name>
    <dbReference type="NCBI Taxonomy" id="1920168"/>
    <lineage>
        <taxon>Bacteria</taxon>
        <taxon>Pseudomonadati</taxon>
        <taxon>Pseudomonadota</taxon>
        <taxon>Gammaproteobacteria</taxon>
        <taxon>Lysobacterales</taxon>
        <taxon>Rhodanobacteraceae</taxon>
        <taxon>Dyella</taxon>
    </lineage>
</organism>
<dbReference type="Gene3D" id="1.25.40.10">
    <property type="entry name" value="Tetratricopeptide repeat domain"/>
    <property type="match status" value="1"/>
</dbReference>
<dbReference type="EMBL" id="QQSY01000001">
    <property type="protein sequence ID" value="RDJ00582.1"/>
    <property type="molecule type" value="Genomic_DNA"/>
</dbReference>
<reference evidence="1 2" key="1">
    <citation type="submission" date="2018-07" db="EMBL/GenBank/DDBJ databases">
        <title>Dyella solisilvae sp. nov., isolated from the pine and broad-leaved mixed forest soil.</title>
        <authorList>
            <person name="Gao Z."/>
            <person name="Qiu L."/>
        </authorList>
    </citation>
    <scope>NUCLEOTIDE SEQUENCE [LARGE SCALE GENOMIC DNA]</scope>
    <source>
        <strain evidence="1 2">DHG54</strain>
    </source>
</reference>